<feature type="region of interest" description="Disordered" evidence="1">
    <location>
        <begin position="425"/>
        <end position="445"/>
    </location>
</feature>
<reference evidence="3" key="1">
    <citation type="journal article" date="2006" name="PLoS Biol.">
        <title>Macronuclear genome sequence of the ciliate Tetrahymena thermophila, a model eukaryote.</title>
        <authorList>
            <person name="Eisen J.A."/>
            <person name="Coyne R.S."/>
            <person name="Wu M."/>
            <person name="Wu D."/>
            <person name="Thiagarajan M."/>
            <person name="Wortman J.R."/>
            <person name="Badger J.H."/>
            <person name="Ren Q."/>
            <person name="Amedeo P."/>
            <person name="Jones K.M."/>
            <person name="Tallon L.J."/>
            <person name="Delcher A.L."/>
            <person name="Salzberg S.L."/>
            <person name="Silva J.C."/>
            <person name="Haas B.J."/>
            <person name="Majoros W.H."/>
            <person name="Farzad M."/>
            <person name="Carlton J.M."/>
            <person name="Smith R.K. Jr."/>
            <person name="Garg J."/>
            <person name="Pearlman R.E."/>
            <person name="Karrer K.M."/>
            <person name="Sun L."/>
            <person name="Manning G."/>
            <person name="Elde N.C."/>
            <person name="Turkewitz A.P."/>
            <person name="Asai D.J."/>
            <person name="Wilkes D.E."/>
            <person name="Wang Y."/>
            <person name="Cai H."/>
            <person name="Collins K."/>
            <person name="Stewart B.A."/>
            <person name="Lee S.R."/>
            <person name="Wilamowska K."/>
            <person name="Weinberg Z."/>
            <person name="Ruzzo W.L."/>
            <person name="Wloga D."/>
            <person name="Gaertig J."/>
            <person name="Frankel J."/>
            <person name="Tsao C.-C."/>
            <person name="Gorovsky M.A."/>
            <person name="Keeling P.J."/>
            <person name="Waller R.F."/>
            <person name="Patron N.J."/>
            <person name="Cherry J.M."/>
            <person name="Stover N.A."/>
            <person name="Krieger C.J."/>
            <person name="del Toro C."/>
            <person name="Ryder H.F."/>
            <person name="Williamson S.C."/>
            <person name="Barbeau R.A."/>
            <person name="Hamilton E.P."/>
            <person name="Orias E."/>
        </authorList>
    </citation>
    <scope>NUCLEOTIDE SEQUENCE [LARGE SCALE GENOMIC DNA]</scope>
    <source>
        <strain evidence="3">SB210</strain>
    </source>
</reference>
<feature type="compositionally biased region" description="Polar residues" evidence="1">
    <location>
        <begin position="51"/>
        <end position="65"/>
    </location>
</feature>
<name>I7LZK0_TETTS</name>
<keyword evidence="3" id="KW-1185">Reference proteome</keyword>
<accession>I7LZK0</accession>
<proteinExistence type="predicted"/>
<protein>
    <submittedName>
        <fullName evidence="2">Eukaryotic-type carbonic anhydrase family protein</fullName>
    </submittedName>
</protein>
<evidence type="ECO:0000313" key="3">
    <source>
        <dbReference type="Proteomes" id="UP000009168"/>
    </source>
</evidence>
<dbReference type="Proteomes" id="UP000009168">
    <property type="component" value="Unassembled WGS sequence"/>
</dbReference>
<dbReference type="HOGENOM" id="CLU_616099_0_0_1"/>
<dbReference type="EMBL" id="GG662437">
    <property type="protein sequence ID" value="EAR84075.1"/>
    <property type="molecule type" value="Genomic_DNA"/>
</dbReference>
<gene>
    <name evidence="2" type="ORF">TTHERM_00756090</name>
</gene>
<dbReference type="InParanoid" id="I7LZK0"/>
<evidence type="ECO:0000256" key="1">
    <source>
        <dbReference type="SAM" id="MobiDB-lite"/>
    </source>
</evidence>
<dbReference type="KEGG" id="tet:TTHERM_00756090"/>
<feature type="region of interest" description="Disordered" evidence="1">
    <location>
        <begin position="51"/>
        <end position="80"/>
    </location>
</feature>
<dbReference type="GeneID" id="7838779"/>
<evidence type="ECO:0000313" key="2">
    <source>
        <dbReference type="EMBL" id="EAR84075.1"/>
    </source>
</evidence>
<dbReference type="RefSeq" id="XP_001031738.1">
    <property type="nucleotide sequence ID" value="XM_001031738.2"/>
</dbReference>
<dbReference type="AlphaFoldDB" id="I7LZK0"/>
<organism evidence="2 3">
    <name type="scientific">Tetrahymena thermophila (strain SB210)</name>
    <dbReference type="NCBI Taxonomy" id="312017"/>
    <lineage>
        <taxon>Eukaryota</taxon>
        <taxon>Sar</taxon>
        <taxon>Alveolata</taxon>
        <taxon>Ciliophora</taxon>
        <taxon>Intramacronucleata</taxon>
        <taxon>Oligohymenophorea</taxon>
        <taxon>Hymenostomatida</taxon>
        <taxon>Tetrahymenina</taxon>
        <taxon>Tetrahymenidae</taxon>
        <taxon>Tetrahymena</taxon>
    </lineage>
</organism>
<sequence>MNQMQSEDNTNIQQSYNQKFLSNHLFDFTSKKQQNDNKAKFTCQDSTNQIGEDTSQKSLSSNSVTKKIQKQKKNKINQLGNHDSQQQVMRYCLTQVQKPIYTPYLFLFTGNVIIDFIDQSRESQIFNSLKPLTIQSLTKREDWFSAKPSFIDVCNEFDMAIYLLENKQSQIQYDIAQKMKQFKLFASKQTQIISKIKEKYNNNFEQLSDLKAERAKYRNDQIDNYIKANMKEDDFYICFDYGIDFQNSVTHPLFIKFSKSMFALFGIEEDYVHLFLTKKEAFQQMIPDISRKLLTLVNMQLLLQEDRYKKLIINGYQINTIEDFQISCDLEAYIQPITYPPNFEYIINSSDNLEDTVFIKFIITAQHIKNVLQQRQVNSNCPCFEDIEYSVFSEMFIQRFYPEEYNKQQNQQLTSQDTCQEVEIEEKNNEEEENTQKTCGYRFIQ</sequence>